<dbReference type="EMBL" id="CP029477">
    <property type="protein sequence ID" value="AWM74757.1"/>
    <property type="molecule type" value="Genomic_DNA"/>
</dbReference>
<keyword evidence="2" id="KW-0813">Transport</keyword>
<keyword evidence="3" id="KW-0963">Cytoplasm</keyword>
<keyword evidence="4" id="KW-0762">Sugar transport</keyword>
<evidence type="ECO:0000313" key="10">
    <source>
        <dbReference type="Proteomes" id="UP000246036"/>
    </source>
</evidence>
<gene>
    <name evidence="9" type="ORF">DKL58_01525</name>
</gene>
<evidence type="ECO:0000256" key="6">
    <source>
        <dbReference type="ARBA" id="ARBA00022683"/>
    </source>
</evidence>
<sequence length="150" mass="16459">MMSESENEVAVILASHGYFAQEALKSAEMIVGKQKNCATFSVTEEMSLKEARNQLFNIYNSLETKKGTVILVDILGGTPSNVSGALCLQTDNTVVLSGLNMPMLLDLFTNRTRSLKSIAKLLKNAYQLGFKNISDTLTEKRQDNNGSSFL</sequence>
<dbReference type="PANTHER" id="PTHR33799:SF1">
    <property type="entry name" value="PTS SYSTEM MANNOSE-SPECIFIC EIIAB COMPONENT-RELATED"/>
    <property type="match status" value="1"/>
</dbReference>
<feature type="domain" description="PTS EIIA type-4" evidence="8">
    <location>
        <begin position="8"/>
        <end position="133"/>
    </location>
</feature>
<protein>
    <submittedName>
        <fullName evidence="9">PTS system fructose subfamily transporter subunit IIA</fullName>
    </submittedName>
</protein>
<dbReference type="InterPro" id="IPR036662">
    <property type="entry name" value="PTS_EIIA_man-typ_sf"/>
</dbReference>
<dbReference type="InterPro" id="IPR051471">
    <property type="entry name" value="Bacterial_PTS_sugar_comp"/>
</dbReference>
<evidence type="ECO:0000256" key="2">
    <source>
        <dbReference type="ARBA" id="ARBA00022448"/>
    </source>
</evidence>
<dbReference type="InterPro" id="IPR033887">
    <property type="entry name" value="PTS_IIA_man"/>
</dbReference>
<evidence type="ECO:0000256" key="4">
    <source>
        <dbReference type="ARBA" id="ARBA00022597"/>
    </source>
</evidence>
<evidence type="ECO:0000256" key="5">
    <source>
        <dbReference type="ARBA" id="ARBA00022679"/>
    </source>
</evidence>
<keyword evidence="6" id="KW-0598">Phosphotransferase system</keyword>
<proteinExistence type="predicted"/>
<dbReference type="InterPro" id="IPR004701">
    <property type="entry name" value="PTS_EIIA_man-typ"/>
</dbReference>
<evidence type="ECO:0000256" key="3">
    <source>
        <dbReference type="ARBA" id="ARBA00022490"/>
    </source>
</evidence>
<evidence type="ECO:0000259" key="8">
    <source>
        <dbReference type="PROSITE" id="PS51096"/>
    </source>
</evidence>
<keyword evidence="10" id="KW-1185">Reference proteome</keyword>
<dbReference type="PANTHER" id="PTHR33799">
    <property type="entry name" value="PTS PERMEASE-RELATED-RELATED"/>
    <property type="match status" value="1"/>
</dbReference>
<organism evidence="9 10">
    <name type="scientific">Lactobacillus kullabergensis</name>
    <dbReference type="NCBI Taxonomy" id="1218493"/>
    <lineage>
        <taxon>Bacteria</taxon>
        <taxon>Bacillati</taxon>
        <taxon>Bacillota</taxon>
        <taxon>Bacilli</taxon>
        <taxon>Lactobacillales</taxon>
        <taxon>Lactobacillaceae</taxon>
        <taxon>Lactobacillus</taxon>
    </lineage>
</organism>
<evidence type="ECO:0000256" key="7">
    <source>
        <dbReference type="ARBA" id="ARBA00022777"/>
    </source>
</evidence>
<dbReference type="Gene3D" id="3.40.50.510">
    <property type="entry name" value="Phosphotransferase system, mannose-type IIA component"/>
    <property type="match status" value="1"/>
</dbReference>
<reference evidence="9 10" key="1">
    <citation type="submission" date="2018-05" db="EMBL/GenBank/DDBJ databases">
        <title>Reference genomes for bee gut microbiota database.</title>
        <authorList>
            <person name="Ellegaard K.M."/>
        </authorList>
    </citation>
    <scope>NUCLEOTIDE SEQUENCE [LARGE SCALE GENOMIC DNA]</scope>
    <source>
        <strain evidence="9 10">ESL0186</strain>
    </source>
</reference>
<dbReference type="SUPFAM" id="SSF53062">
    <property type="entry name" value="PTS system fructose IIA component-like"/>
    <property type="match status" value="1"/>
</dbReference>
<dbReference type="Proteomes" id="UP000246036">
    <property type="component" value="Chromosome"/>
</dbReference>
<keyword evidence="5" id="KW-0808">Transferase</keyword>
<name>A0ABN5LAW8_9LACO</name>
<evidence type="ECO:0000313" key="9">
    <source>
        <dbReference type="EMBL" id="AWM74757.1"/>
    </source>
</evidence>
<dbReference type="PROSITE" id="PS51096">
    <property type="entry name" value="PTS_EIIA_TYPE_4"/>
    <property type="match status" value="1"/>
</dbReference>
<keyword evidence="7" id="KW-0418">Kinase</keyword>
<dbReference type="Pfam" id="PF03610">
    <property type="entry name" value="EIIA-man"/>
    <property type="match status" value="1"/>
</dbReference>
<accession>A0ABN5LAW8</accession>
<comment type="subcellular location">
    <subcellularLocation>
        <location evidence="1">Cytoplasm</location>
    </subcellularLocation>
</comment>
<dbReference type="CDD" id="cd00006">
    <property type="entry name" value="PTS_IIA_man"/>
    <property type="match status" value="1"/>
</dbReference>
<evidence type="ECO:0000256" key="1">
    <source>
        <dbReference type="ARBA" id="ARBA00004496"/>
    </source>
</evidence>